<feature type="region of interest" description="Disordered" evidence="1">
    <location>
        <begin position="19"/>
        <end position="78"/>
    </location>
</feature>
<proteinExistence type="predicted"/>
<evidence type="ECO:0000313" key="3">
    <source>
        <dbReference type="Proteomes" id="UP000287651"/>
    </source>
</evidence>
<accession>A0A426ZI73</accession>
<comment type="caution">
    <text evidence="2">The sequence shown here is derived from an EMBL/GenBank/DDBJ whole genome shotgun (WGS) entry which is preliminary data.</text>
</comment>
<dbReference type="EMBL" id="AMZH03006486">
    <property type="protein sequence ID" value="RRT63703.1"/>
    <property type="molecule type" value="Genomic_DNA"/>
</dbReference>
<dbReference type="AlphaFoldDB" id="A0A426ZI73"/>
<name>A0A426ZI73_ENSVE</name>
<feature type="compositionally biased region" description="Basic and acidic residues" evidence="1">
    <location>
        <begin position="54"/>
        <end position="64"/>
    </location>
</feature>
<sequence>MNDEPKPNLSIHALLSLTGRGRAGGRRHPTPGQVSHEVARRTSPTSSPLVTSETRIENRGEKAGAKKSGGSIHDFSDSQFGMPINNDLIDMVRGGLGSYKLRMNGSEVKAEIHTLHDGGLLMQAITLFFFSCM</sequence>
<feature type="compositionally biased region" description="Polar residues" evidence="1">
    <location>
        <begin position="42"/>
        <end position="53"/>
    </location>
</feature>
<gene>
    <name evidence="2" type="ORF">B296_00019863</name>
</gene>
<dbReference type="Proteomes" id="UP000287651">
    <property type="component" value="Unassembled WGS sequence"/>
</dbReference>
<evidence type="ECO:0000256" key="1">
    <source>
        <dbReference type="SAM" id="MobiDB-lite"/>
    </source>
</evidence>
<organism evidence="2 3">
    <name type="scientific">Ensete ventricosum</name>
    <name type="common">Abyssinian banana</name>
    <name type="synonym">Musa ensete</name>
    <dbReference type="NCBI Taxonomy" id="4639"/>
    <lineage>
        <taxon>Eukaryota</taxon>
        <taxon>Viridiplantae</taxon>
        <taxon>Streptophyta</taxon>
        <taxon>Embryophyta</taxon>
        <taxon>Tracheophyta</taxon>
        <taxon>Spermatophyta</taxon>
        <taxon>Magnoliopsida</taxon>
        <taxon>Liliopsida</taxon>
        <taxon>Zingiberales</taxon>
        <taxon>Musaceae</taxon>
        <taxon>Ensete</taxon>
    </lineage>
</organism>
<evidence type="ECO:0000313" key="2">
    <source>
        <dbReference type="EMBL" id="RRT63703.1"/>
    </source>
</evidence>
<reference evidence="2 3" key="1">
    <citation type="journal article" date="2014" name="Agronomy (Basel)">
        <title>A Draft Genome Sequence for Ensete ventricosum, the Drought-Tolerant Tree Against Hunger.</title>
        <authorList>
            <person name="Harrison J."/>
            <person name="Moore K.A."/>
            <person name="Paszkiewicz K."/>
            <person name="Jones T."/>
            <person name="Grant M."/>
            <person name="Ambacheew D."/>
            <person name="Muzemil S."/>
            <person name="Studholme D.J."/>
        </authorList>
    </citation>
    <scope>NUCLEOTIDE SEQUENCE [LARGE SCALE GENOMIC DNA]</scope>
</reference>
<protein>
    <submittedName>
        <fullName evidence="2">Uncharacterized protein</fullName>
    </submittedName>
</protein>